<reference evidence="1 2" key="1">
    <citation type="journal article" date="2018" name="G3 (Bethesda)">
        <title>A High-Quality Reference Genome for the Invasive Mosquitofish Gambusia affinis Using a Chicago Library.</title>
        <authorList>
            <person name="Hoffberg S.L."/>
            <person name="Troendle N.J."/>
            <person name="Glenn T.C."/>
            <person name="Mahmud O."/>
            <person name="Louha S."/>
            <person name="Chalopin D."/>
            <person name="Bennetzen J.L."/>
            <person name="Mauricio R."/>
        </authorList>
    </citation>
    <scope>NUCLEOTIDE SEQUENCE [LARGE SCALE GENOMIC DNA]</scope>
    <source>
        <strain evidence="1">NE01/NJP1002.9</strain>
        <tissue evidence="1">Muscle</tissue>
    </source>
</reference>
<sequence>MMRRSTRLMSRGYYNSDGLPTVSYKESSFKIFRKRRKPRFANPNVEIIPERDVNLGVDADSDSETIVYPEFDVETNADTIPYTDFDLEIDNIAHTDLGTDSDAETVTYTVLDTDSDAETVTYTVLDTDSDTETIPNIDSAIDSYTEPIRHQGLNMNMNTEARMIAEEVINFENKRMTTGSKMFPKKKYKENISLFFITCLVLFGNRLI</sequence>
<gene>
    <name evidence="1" type="ORF">CCH79_00002246</name>
</gene>
<evidence type="ECO:0000313" key="1">
    <source>
        <dbReference type="EMBL" id="PWA23128.1"/>
    </source>
</evidence>
<evidence type="ECO:0000313" key="2">
    <source>
        <dbReference type="Proteomes" id="UP000250572"/>
    </source>
</evidence>
<dbReference type="AlphaFoldDB" id="A0A315VI62"/>
<dbReference type="Proteomes" id="UP000250572">
    <property type="component" value="Unassembled WGS sequence"/>
</dbReference>
<proteinExistence type="predicted"/>
<comment type="caution">
    <text evidence="1">The sequence shown here is derived from an EMBL/GenBank/DDBJ whole genome shotgun (WGS) entry which is preliminary data.</text>
</comment>
<accession>A0A315VI62</accession>
<organism evidence="1 2">
    <name type="scientific">Gambusia affinis</name>
    <name type="common">Western mosquitofish</name>
    <name type="synonym">Heterandria affinis</name>
    <dbReference type="NCBI Taxonomy" id="33528"/>
    <lineage>
        <taxon>Eukaryota</taxon>
        <taxon>Metazoa</taxon>
        <taxon>Chordata</taxon>
        <taxon>Craniata</taxon>
        <taxon>Vertebrata</taxon>
        <taxon>Euteleostomi</taxon>
        <taxon>Actinopterygii</taxon>
        <taxon>Neopterygii</taxon>
        <taxon>Teleostei</taxon>
        <taxon>Neoteleostei</taxon>
        <taxon>Acanthomorphata</taxon>
        <taxon>Ovalentaria</taxon>
        <taxon>Atherinomorphae</taxon>
        <taxon>Cyprinodontiformes</taxon>
        <taxon>Poeciliidae</taxon>
        <taxon>Poeciliinae</taxon>
        <taxon>Gambusia</taxon>
    </lineage>
</organism>
<name>A0A315VI62_GAMAF</name>
<protein>
    <submittedName>
        <fullName evidence="1">Uncharacterized protein</fullName>
    </submittedName>
</protein>
<feature type="non-terminal residue" evidence="1">
    <location>
        <position position="208"/>
    </location>
</feature>
<keyword evidence="2" id="KW-1185">Reference proteome</keyword>
<dbReference type="EMBL" id="NHOQ01001678">
    <property type="protein sequence ID" value="PWA23128.1"/>
    <property type="molecule type" value="Genomic_DNA"/>
</dbReference>